<dbReference type="EMBL" id="BMAO01026264">
    <property type="protein sequence ID" value="GFR08075.1"/>
    <property type="molecule type" value="Genomic_DNA"/>
</dbReference>
<name>A0A8X6GSL7_TRICU</name>
<protein>
    <submittedName>
        <fullName evidence="1">Uncharacterized protein</fullName>
    </submittedName>
</protein>
<evidence type="ECO:0000313" key="1">
    <source>
        <dbReference type="EMBL" id="GFR08075.1"/>
    </source>
</evidence>
<keyword evidence="2" id="KW-1185">Reference proteome</keyword>
<comment type="caution">
    <text evidence="1">The sequence shown here is derived from an EMBL/GenBank/DDBJ whole genome shotgun (WGS) entry which is preliminary data.</text>
</comment>
<proteinExistence type="predicted"/>
<dbReference type="Proteomes" id="UP000887116">
    <property type="component" value="Unassembled WGS sequence"/>
</dbReference>
<evidence type="ECO:0000313" key="2">
    <source>
        <dbReference type="Proteomes" id="UP000887116"/>
    </source>
</evidence>
<organism evidence="1 2">
    <name type="scientific">Trichonephila clavata</name>
    <name type="common">Joro spider</name>
    <name type="synonym">Nephila clavata</name>
    <dbReference type="NCBI Taxonomy" id="2740835"/>
    <lineage>
        <taxon>Eukaryota</taxon>
        <taxon>Metazoa</taxon>
        <taxon>Ecdysozoa</taxon>
        <taxon>Arthropoda</taxon>
        <taxon>Chelicerata</taxon>
        <taxon>Arachnida</taxon>
        <taxon>Araneae</taxon>
        <taxon>Araneomorphae</taxon>
        <taxon>Entelegynae</taxon>
        <taxon>Araneoidea</taxon>
        <taxon>Nephilidae</taxon>
        <taxon>Trichonephila</taxon>
    </lineage>
</organism>
<accession>A0A8X6GSL7</accession>
<reference evidence="1" key="1">
    <citation type="submission" date="2020-07" db="EMBL/GenBank/DDBJ databases">
        <title>Multicomponent nature underlies the extraordinary mechanical properties of spider dragline silk.</title>
        <authorList>
            <person name="Kono N."/>
            <person name="Nakamura H."/>
            <person name="Mori M."/>
            <person name="Yoshida Y."/>
            <person name="Ohtoshi R."/>
            <person name="Malay A.D."/>
            <person name="Moran D.A.P."/>
            <person name="Tomita M."/>
            <person name="Numata K."/>
            <person name="Arakawa K."/>
        </authorList>
    </citation>
    <scope>NUCLEOTIDE SEQUENCE</scope>
</reference>
<gene>
    <name evidence="1" type="ORF">TNCT_285651</name>
</gene>
<sequence length="178" mass="20300">MRNVQSDKVLYSEYCKGIKNYFDEGIIDEATNPFISTNNLVFCLPHQVMIKNKSLATKLRIVFDASAHKRTVFEKEMRLKTERCKIMQEQKQFKGERDKMLSVDPDAVAQPVAIGEEKCLSRDSFNVPPISADEEMYEEKSVDVIKDKAKEDVNPVCVNSNLKASSNVILVPSFVFQK</sequence>
<dbReference type="AlphaFoldDB" id="A0A8X6GSL7"/>